<organism evidence="2 3">
    <name type="scientific">Micromonospora kangleipakensis</name>
    <dbReference type="NCBI Taxonomy" id="1077942"/>
    <lineage>
        <taxon>Bacteria</taxon>
        <taxon>Bacillati</taxon>
        <taxon>Actinomycetota</taxon>
        <taxon>Actinomycetes</taxon>
        <taxon>Micromonosporales</taxon>
        <taxon>Micromonosporaceae</taxon>
        <taxon>Micromonospora</taxon>
    </lineage>
</organism>
<proteinExistence type="predicted"/>
<accession>A0A4Q8BDA1</accession>
<evidence type="ECO:0000256" key="1">
    <source>
        <dbReference type="SAM" id="MobiDB-lite"/>
    </source>
</evidence>
<dbReference type="EMBL" id="SHLD01000001">
    <property type="protein sequence ID" value="RZU75291.1"/>
    <property type="molecule type" value="Genomic_DNA"/>
</dbReference>
<name>A0A4Q8BDA1_9ACTN</name>
<evidence type="ECO:0000313" key="3">
    <source>
        <dbReference type="Proteomes" id="UP000294114"/>
    </source>
</evidence>
<dbReference type="Proteomes" id="UP000294114">
    <property type="component" value="Unassembled WGS sequence"/>
</dbReference>
<feature type="region of interest" description="Disordered" evidence="1">
    <location>
        <begin position="134"/>
        <end position="154"/>
    </location>
</feature>
<keyword evidence="3" id="KW-1185">Reference proteome</keyword>
<evidence type="ECO:0008006" key="4">
    <source>
        <dbReference type="Google" id="ProtNLM"/>
    </source>
</evidence>
<evidence type="ECO:0000313" key="2">
    <source>
        <dbReference type="EMBL" id="RZU75291.1"/>
    </source>
</evidence>
<reference evidence="2 3" key="1">
    <citation type="submission" date="2019-02" db="EMBL/GenBank/DDBJ databases">
        <title>Sequencing the genomes of 1000 actinobacteria strains.</title>
        <authorList>
            <person name="Klenk H.-P."/>
        </authorList>
    </citation>
    <scope>NUCLEOTIDE SEQUENCE [LARGE SCALE GENOMIC DNA]</scope>
    <source>
        <strain evidence="2 3">DSM 45612</strain>
    </source>
</reference>
<gene>
    <name evidence="2" type="ORF">EV384_3823</name>
</gene>
<dbReference type="OrthoDB" id="4144896at2"/>
<sequence>MTDVLAPGHRAVTPGCVRLDRWWRLGGTAPWCRGSTADHILVGSPGPSLHRDHLALHGVGHMVFGHVGHPAVAQGLRGVLDGADLAALRERSTRVVYTPDEEWQAEVFATRVRQLAVVARPGPPAGAERVLANPATVLEHRPRRPRSTGEGDAT</sequence>
<dbReference type="RefSeq" id="WP_130335164.1">
    <property type="nucleotide sequence ID" value="NZ_SHLD01000001.1"/>
</dbReference>
<comment type="caution">
    <text evidence="2">The sequence shown here is derived from an EMBL/GenBank/DDBJ whole genome shotgun (WGS) entry which is preliminary data.</text>
</comment>
<protein>
    <recommendedName>
        <fullName evidence="4">IrrE N-terminal-like domain-containing protein</fullName>
    </recommendedName>
</protein>
<dbReference type="AlphaFoldDB" id="A0A4Q8BDA1"/>